<evidence type="ECO:0000256" key="1">
    <source>
        <dbReference type="ARBA" id="ARBA00023015"/>
    </source>
</evidence>
<dbReference type="PANTHER" id="PTHR43537:SF44">
    <property type="entry name" value="GNTR FAMILY REGULATORY PROTEIN"/>
    <property type="match status" value="1"/>
</dbReference>
<evidence type="ECO:0000259" key="4">
    <source>
        <dbReference type="PROSITE" id="PS50949"/>
    </source>
</evidence>
<comment type="caution">
    <text evidence="5">The sequence shown here is derived from an EMBL/GenBank/DDBJ whole genome shotgun (WGS) entry which is preliminary data.</text>
</comment>
<gene>
    <name evidence="5" type="ORF">GCM10009754_67600</name>
</gene>
<dbReference type="Pfam" id="PF00392">
    <property type="entry name" value="GntR"/>
    <property type="match status" value="1"/>
</dbReference>
<sequence length="229" mass="25056">MTRPRGLHGHLLDTLGTALTSGEYPAGTVLRIDELTAAHTVSRTVAREAIRVLETLGMVQSRPKVGVTVRPPETWNVFDPLLIRWRLAGRQRGRQLNQLAQLRAAVEPAAAALAARTATPQQRERLREIADRMAAATDITEFVAADIEFHRLVLTSSGNDMFAHLAHVTAEVLRGRVEQRLMPDRPDPTALDRHVAVADAIARGAAAEAEHVLRTLVLAASEEVDRMLG</sequence>
<evidence type="ECO:0000313" key="5">
    <source>
        <dbReference type="EMBL" id="GAA1981311.1"/>
    </source>
</evidence>
<dbReference type="SUPFAM" id="SSF48008">
    <property type="entry name" value="GntR ligand-binding domain-like"/>
    <property type="match status" value="1"/>
</dbReference>
<keyword evidence="1" id="KW-0805">Transcription regulation</keyword>
<dbReference type="InterPro" id="IPR008920">
    <property type="entry name" value="TF_FadR/GntR_C"/>
</dbReference>
<dbReference type="InterPro" id="IPR011711">
    <property type="entry name" value="GntR_C"/>
</dbReference>
<proteinExistence type="predicted"/>
<dbReference type="InterPro" id="IPR036388">
    <property type="entry name" value="WH-like_DNA-bd_sf"/>
</dbReference>
<dbReference type="EMBL" id="BAAANN010000034">
    <property type="protein sequence ID" value="GAA1981311.1"/>
    <property type="molecule type" value="Genomic_DNA"/>
</dbReference>
<dbReference type="Gene3D" id="1.10.10.10">
    <property type="entry name" value="Winged helix-like DNA-binding domain superfamily/Winged helix DNA-binding domain"/>
    <property type="match status" value="1"/>
</dbReference>
<keyword evidence="6" id="KW-1185">Reference proteome</keyword>
<dbReference type="InterPro" id="IPR036390">
    <property type="entry name" value="WH_DNA-bd_sf"/>
</dbReference>
<dbReference type="Proteomes" id="UP001501116">
    <property type="component" value="Unassembled WGS sequence"/>
</dbReference>
<evidence type="ECO:0000256" key="3">
    <source>
        <dbReference type="ARBA" id="ARBA00023163"/>
    </source>
</evidence>
<evidence type="ECO:0000256" key="2">
    <source>
        <dbReference type="ARBA" id="ARBA00023125"/>
    </source>
</evidence>
<dbReference type="SMART" id="SM00895">
    <property type="entry name" value="FCD"/>
    <property type="match status" value="1"/>
</dbReference>
<keyword evidence="2" id="KW-0238">DNA-binding</keyword>
<keyword evidence="3" id="KW-0804">Transcription</keyword>
<organism evidence="5 6">
    <name type="scientific">Amycolatopsis minnesotensis</name>
    <dbReference type="NCBI Taxonomy" id="337894"/>
    <lineage>
        <taxon>Bacteria</taxon>
        <taxon>Bacillati</taxon>
        <taxon>Actinomycetota</taxon>
        <taxon>Actinomycetes</taxon>
        <taxon>Pseudonocardiales</taxon>
        <taxon>Pseudonocardiaceae</taxon>
        <taxon>Amycolatopsis</taxon>
    </lineage>
</organism>
<protein>
    <submittedName>
        <fullName evidence="5">FCD domain-containing protein</fullName>
    </submittedName>
</protein>
<name>A0ABP5DJE2_9PSEU</name>
<dbReference type="SMART" id="SM00345">
    <property type="entry name" value="HTH_GNTR"/>
    <property type="match status" value="1"/>
</dbReference>
<dbReference type="PANTHER" id="PTHR43537">
    <property type="entry name" value="TRANSCRIPTIONAL REGULATOR, GNTR FAMILY"/>
    <property type="match status" value="1"/>
</dbReference>
<evidence type="ECO:0000313" key="6">
    <source>
        <dbReference type="Proteomes" id="UP001501116"/>
    </source>
</evidence>
<dbReference type="PROSITE" id="PS50949">
    <property type="entry name" value="HTH_GNTR"/>
    <property type="match status" value="1"/>
</dbReference>
<dbReference type="InterPro" id="IPR000524">
    <property type="entry name" value="Tscrpt_reg_HTH_GntR"/>
</dbReference>
<accession>A0ABP5DJE2</accession>
<dbReference type="SUPFAM" id="SSF46785">
    <property type="entry name" value="Winged helix' DNA-binding domain"/>
    <property type="match status" value="1"/>
</dbReference>
<dbReference type="Pfam" id="PF07729">
    <property type="entry name" value="FCD"/>
    <property type="match status" value="1"/>
</dbReference>
<reference evidence="6" key="1">
    <citation type="journal article" date="2019" name="Int. J. Syst. Evol. Microbiol.">
        <title>The Global Catalogue of Microorganisms (GCM) 10K type strain sequencing project: providing services to taxonomists for standard genome sequencing and annotation.</title>
        <authorList>
            <consortium name="The Broad Institute Genomics Platform"/>
            <consortium name="The Broad Institute Genome Sequencing Center for Infectious Disease"/>
            <person name="Wu L."/>
            <person name="Ma J."/>
        </authorList>
    </citation>
    <scope>NUCLEOTIDE SEQUENCE [LARGE SCALE GENOMIC DNA]</scope>
    <source>
        <strain evidence="6">JCM 14545</strain>
    </source>
</reference>
<dbReference type="RefSeq" id="WP_344428459.1">
    <property type="nucleotide sequence ID" value="NZ_BAAANN010000034.1"/>
</dbReference>
<feature type="domain" description="HTH gntR-type" evidence="4">
    <location>
        <begin position="5"/>
        <end position="72"/>
    </location>
</feature>
<dbReference type="Gene3D" id="1.20.120.530">
    <property type="entry name" value="GntR ligand-binding domain-like"/>
    <property type="match status" value="1"/>
</dbReference>